<dbReference type="AlphaFoldDB" id="A0AAV7W3D5"/>
<dbReference type="Proteomes" id="UP001066276">
    <property type="component" value="Chromosome 1_2"/>
</dbReference>
<organism evidence="1 2">
    <name type="scientific">Pleurodeles waltl</name>
    <name type="common">Iberian ribbed newt</name>
    <dbReference type="NCBI Taxonomy" id="8319"/>
    <lineage>
        <taxon>Eukaryota</taxon>
        <taxon>Metazoa</taxon>
        <taxon>Chordata</taxon>
        <taxon>Craniata</taxon>
        <taxon>Vertebrata</taxon>
        <taxon>Euteleostomi</taxon>
        <taxon>Amphibia</taxon>
        <taxon>Batrachia</taxon>
        <taxon>Caudata</taxon>
        <taxon>Salamandroidea</taxon>
        <taxon>Salamandridae</taxon>
        <taxon>Pleurodelinae</taxon>
        <taxon>Pleurodeles</taxon>
    </lineage>
</organism>
<comment type="caution">
    <text evidence="1">The sequence shown here is derived from an EMBL/GenBank/DDBJ whole genome shotgun (WGS) entry which is preliminary data.</text>
</comment>
<dbReference type="EMBL" id="JANPWB010000002">
    <property type="protein sequence ID" value="KAJ1208417.1"/>
    <property type="molecule type" value="Genomic_DNA"/>
</dbReference>
<name>A0AAV7W3D5_PLEWA</name>
<evidence type="ECO:0000313" key="2">
    <source>
        <dbReference type="Proteomes" id="UP001066276"/>
    </source>
</evidence>
<accession>A0AAV7W3D5</accession>
<gene>
    <name evidence="1" type="ORF">NDU88_003803</name>
</gene>
<protein>
    <submittedName>
        <fullName evidence="1">Uncharacterized protein</fullName>
    </submittedName>
</protein>
<reference evidence="1" key="1">
    <citation type="journal article" date="2022" name="bioRxiv">
        <title>Sequencing and chromosome-scale assembly of the giantPleurodeles waltlgenome.</title>
        <authorList>
            <person name="Brown T."/>
            <person name="Elewa A."/>
            <person name="Iarovenko S."/>
            <person name="Subramanian E."/>
            <person name="Araus A.J."/>
            <person name="Petzold A."/>
            <person name="Susuki M."/>
            <person name="Suzuki K.-i.T."/>
            <person name="Hayashi T."/>
            <person name="Toyoda A."/>
            <person name="Oliveira C."/>
            <person name="Osipova E."/>
            <person name="Leigh N.D."/>
            <person name="Simon A."/>
            <person name="Yun M.H."/>
        </authorList>
    </citation>
    <scope>NUCLEOTIDE SEQUENCE</scope>
    <source>
        <strain evidence="1">20211129_DDA</strain>
        <tissue evidence="1">Liver</tissue>
    </source>
</reference>
<sequence length="124" mass="12729">MGVPVAPLHILEQRGIPPLGGSSWGGVPGGERPAVMRGGGRPWTADGLDKGVVPAAGLWRPLRATRSTSPCGCGEGVSRAVGGLPPSGWVAPVWSRVEASGAGMLLRVGVEQWIAVESPYRGEL</sequence>
<keyword evidence="2" id="KW-1185">Reference proteome</keyword>
<evidence type="ECO:0000313" key="1">
    <source>
        <dbReference type="EMBL" id="KAJ1208417.1"/>
    </source>
</evidence>
<proteinExistence type="predicted"/>